<dbReference type="RefSeq" id="WP_386048440.1">
    <property type="nucleotide sequence ID" value="NZ_JBHUIO010000011.1"/>
</dbReference>
<dbReference type="SUPFAM" id="SSF47413">
    <property type="entry name" value="lambda repressor-like DNA-binding domains"/>
    <property type="match status" value="1"/>
</dbReference>
<dbReference type="PANTHER" id="PTHR46558:SF11">
    <property type="entry name" value="HTH-TYPE TRANSCRIPTIONAL REGULATOR XRE"/>
    <property type="match status" value="1"/>
</dbReference>
<dbReference type="PROSITE" id="PS50943">
    <property type="entry name" value="HTH_CROC1"/>
    <property type="match status" value="1"/>
</dbReference>
<dbReference type="Proteomes" id="UP001597343">
    <property type="component" value="Unassembled WGS sequence"/>
</dbReference>
<evidence type="ECO:0000259" key="2">
    <source>
        <dbReference type="PROSITE" id="PS50943"/>
    </source>
</evidence>
<dbReference type="PANTHER" id="PTHR46558">
    <property type="entry name" value="TRACRIPTIONAL REGULATORY PROTEIN-RELATED-RELATED"/>
    <property type="match status" value="1"/>
</dbReference>
<evidence type="ECO:0000256" key="1">
    <source>
        <dbReference type="ARBA" id="ARBA00023125"/>
    </source>
</evidence>
<dbReference type="InterPro" id="IPR001387">
    <property type="entry name" value="Cro/C1-type_HTH"/>
</dbReference>
<dbReference type="Gene3D" id="1.10.260.40">
    <property type="entry name" value="lambda repressor-like DNA-binding domains"/>
    <property type="match status" value="1"/>
</dbReference>
<comment type="caution">
    <text evidence="3">The sequence shown here is derived from an EMBL/GenBank/DDBJ whole genome shotgun (WGS) entry which is preliminary data.</text>
</comment>
<dbReference type="EMBL" id="JBHUIO010000011">
    <property type="protein sequence ID" value="MFD2171537.1"/>
    <property type="molecule type" value="Genomic_DNA"/>
</dbReference>
<keyword evidence="1" id="KW-0238">DNA-binding</keyword>
<accession>A0ABW4ZZY5</accession>
<name>A0ABW4ZZY5_9BACL</name>
<reference evidence="4" key="1">
    <citation type="journal article" date="2019" name="Int. J. Syst. Evol. Microbiol.">
        <title>The Global Catalogue of Microorganisms (GCM) 10K type strain sequencing project: providing services to taxonomists for standard genome sequencing and annotation.</title>
        <authorList>
            <consortium name="The Broad Institute Genomics Platform"/>
            <consortium name="The Broad Institute Genome Sequencing Center for Infectious Disease"/>
            <person name="Wu L."/>
            <person name="Ma J."/>
        </authorList>
    </citation>
    <scope>NUCLEOTIDE SEQUENCE [LARGE SCALE GENOMIC DNA]</scope>
    <source>
        <strain evidence="4">CGMCC 1.13574</strain>
    </source>
</reference>
<dbReference type="SMART" id="SM00530">
    <property type="entry name" value="HTH_XRE"/>
    <property type="match status" value="1"/>
</dbReference>
<evidence type="ECO:0000313" key="4">
    <source>
        <dbReference type="Proteomes" id="UP001597343"/>
    </source>
</evidence>
<dbReference type="CDD" id="cd00093">
    <property type="entry name" value="HTH_XRE"/>
    <property type="match status" value="1"/>
</dbReference>
<evidence type="ECO:0000313" key="3">
    <source>
        <dbReference type="EMBL" id="MFD2171537.1"/>
    </source>
</evidence>
<sequence length="141" mass="16258">MGFPQRLKELRKSKKLSQESLGKEVGIDRTSISHYENSEENDERIPRLDTLKKLADFFDVTYDYLLGRTDAAEPSSLLKESKGRYQAGRVEQPSAADPVERFLLTLPDRLLQVPEQDRESLIQKLEETISDHIVKENETRP</sequence>
<dbReference type="InterPro" id="IPR010982">
    <property type="entry name" value="Lambda_DNA-bd_dom_sf"/>
</dbReference>
<dbReference type="Pfam" id="PF01381">
    <property type="entry name" value="HTH_3"/>
    <property type="match status" value="1"/>
</dbReference>
<keyword evidence="4" id="KW-1185">Reference proteome</keyword>
<protein>
    <submittedName>
        <fullName evidence="3">Helix-turn-helix domain-containing protein</fullName>
    </submittedName>
</protein>
<organism evidence="3 4">
    <name type="scientific">Tumebacillus lipolyticus</name>
    <dbReference type="NCBI Taxonomy" id="1280370"/>
    <lineage>
        <taxon>Bacteria</taxon>
        <taxon>Bacillati</taxon>
        <taxon>Bacillota</taxon>
        <taxon>Bacilli</taxon>
        <taxon>Bacillales</taxon>
        <taxon>Alicyclobacillaceae</taxon>
        <taxon>Tumebacillus</taxon>
    </lineage>
</organism>
<gene>
    <name evidence="3" type="ORF">ACFSOY_16370</name>
</gene>
<feature type="domain" description="HTH cro/C1-type" evidence="2">
    <location>
        <begin position="7"/>
        <end position="65"/>
    </location>
</feature>
<proteinExistence type="predicted"/>